<evidence type="ECO:0000313" key="3">
    <source>
        <dbReference type="Proteomes" id="UP000280842"/>
    </source>
</evidence>
<evidence type="ECO:0000313" key="2">
    <source>
        <dbReference type="EMBL" id="RMA97293.1"/>
    </source>
</evidence>
<gene>
    <name evidence="2" type="ORF">CLV39_0951</name>
</gene>
<proteinExistence type="predicted"/>
<dbReference type="EMBL" id="REFO01000011">
    <property type="protein sequence ID" value="RMA97293.1"/>
    <property type="molecule type" value="Genomic_DNA"/>
</dbReference>
<organism evidence="2 3">
    <name type="scientific">Hydrogenothermus marinus</name>
    <dbReference type="NCBI Taxonomy" id="133270"/>
    <lineage>
        <taxon>Bacteria</taxon>
        <taxon>Pseudomonadati</taxon>
        <taxon>Aquificota</taxon>
        <taxon>Aquificia</taxon>
        <taxon>Aquificales</taxon>
        <taxon>Hydrogenothermaceae</taxon>
        <taxon>Hydrogenothermus</taxon>
    </lineage>
</organism>
<sequence length="35" mass="3758">MNPSTLFPIVIIGMVVIAIAIFLILIALDKGSDEE</sequence>
<keyword evidence="1" id="KW-0812">Transmembrane</keyword>
<reference evidence="2 3" key="1">
    <citation type="submission" date="2018-10" db="EMBL/GenBank/DDBJ databases">
        <title>Genomic Encyclopedia of Archaeal and Bacterial Type Strains, Phase II (KMG-II): from individual species to whole genera.</title>
        <authorList>
            <person name="Goeker M."/>
        </authorList>
    </citation>
    <scope>NUCLEOTIDE SEQUENCE [LARGE SCALE GENOMIC DNA]</scope>
    <source>
        <strain evidence="2 3">VM1</strain>
    </source>
</reference>
<name>A0A3M0BIN0_9AQUI</name>
<dbReference type="Proteomes" id="UP000280842">
    <property type="component" value="Unassembled WGS sequence"/>
</dbReference>
<keyword evidence="1" id="KW-0472">Membrane</keyword>
<evidence type="ECO:0000256" key="1">
    <source>
        <dbReference type="SAM" id="Phobius"/>
    </source>
</evidence>
<accession>A0A3M0BIN0</accession>
<dbReference type="AlphaFoldDB" id="A0A3M0BIN0"/>
<keyword evidence="3" id="KW-1185">Reference proteome</keyword>
<feature type="transmembrane region" description="Helical" evidence="1">
    <location>
        <begin position="6"/>
        <end position="28"/>
    </location>
</feature>
<protein>
    <submittedName>
        <fullName evidence="2">Uncharacterized protein</fullName>
    </submittedName>
</protein>
<keyword evidence="1" id="KW-1133">Transmembrane helix</keyword>
<comment type="caution">
    <text evidence="2">The sequence shown here is derived from an EMBL/GenBank/DDBJ whole genome shotgun (WGS) entry which is preliminary data.</text>
</comment>